<organism evidence="2 3">
    <name type="scientific">Leptolyngbya foveolarum</name>
    <dbReference type="NCBI Taxonomy" id="47253"/>
    <lineage>
        <taxon>Bacteria</taxon>
        <taxon>Bacillati</taxon>
        <taxon>Cyanobacteriota</taxon>
        <taxon>Cyanophyceae</taxon>
        <taxon>Leptolyngbyales</taxon>
        <taxon>Leptolyngbyaceae</taxon>
        <taxon>Leptolyngbya group</taxon>
        <taxon>Leptolyngbya</taxon>
    </lineage>
</organism>
<feature type="compositionally biased region" description="Basic and acidic residues" evidence="1">
    <location>
        <begin position="34"/>
        <end position="43"/>
    </location>
</feature>
<gene>
    <name evidence="2" type="ORF">DCF25_13790</name>
</gene>
<dbReference type="Proteomes" id="UP000249354">
    <property type="component" value="Unassembled WGS sequence"/>
</dbReference>
<dbReference type="AlphaFoldDB" id="A0A2W4U276"/>
<feature type="region of interest" description="Disordered" evidence="1">
    <location>
        <begin position="34"/>
        <end position="57"/>
    </location>
</feature>
<name>A0A2W4U276_9CYAN</name>
<accession>A0A2W4U276</accession>
<reference evidence="3" key="1">
    <citation type="submission" date="2018-04" db="EMBL/GenBank/DDBJ databases">
        <authorList>
            <person name="Cornet L."/>
        </authorList>
    </citation>
    <scope>NUCLEOTIDE SEQUENCE [LARGE SCALE GENOMIC DNA]</scope>
</reference>
<reference evidence="2 3" key="2">
    <citation type="submission" date="2018-06" db="EMBL/GenBank/DDBJ databases">
        <title>Metagenomic assembly of (sub)arctic Cyanobacteria and their associated microbiome from non-axenic cultures.</title>
        <authorList>
            <person name="Baurain D."/>
        </authorList>
    </citation>
    <scope>NUCLEOTIDE SEQUENCE [LARGE SCALE GENOMIC DNA]</scope>
    <source>
        <strain evidence="2">ULC129bin1</strain>
    </source>
</reference>
<evidence type="ECO:0000313" key="2">
    <source>
        <dbReference type="EMBL" id="PZO15366.1"/>
    </source>
</evidence>
<evidence type="ECO:0000313" key="3">
    <source>
        <dbReference type="Proteomes" id="UP000249354"/>
    </source>
</evidence>
<proteinExistence type="predicted"/>
<comment type="caution">
    <text evidence="2">The sequence shown here is derived from an EMBL/GenBank/DDBJ whole genome shotgun (WGS) entry which is preliminary data.</text>
</comment>
<protein>
    <submittedName>
        <fullName evidence="2">IS66 family transposase</fullName>
    </submittedName>
</protein>
<feature type="non-terminal residue" evidence="2">
    <location>
        <position position="57"/>
    </location>
</feature>
<evidence type="ECO:0000256" key="1">
    <source>
        <dbReference type="SAM" id="MobiDB-lite"/>
    </source>
</evidence>
<sequence>MEKLPNLSSLSGEAKDALIVSLWEELQGLRQRLEAVEKPKKTSENSSVPPSKGFKAN</sequence>
<dbReference type="EMBL" id="QBMC01000094">
    <property type="protein sequence ID" value="PZO15366.1"/>
    <property type="molecule type" value="Genomic_DNA"/>
</dbReference>